<accession>A0A086PF57</accession>
<evidence type="ECO:0000313" key="2">
    <source>
        <dbReference type="EMBL" id="KFG92025.1"/>
    </source>
</evidence>
<keyword evidence="1" id="KW-0472">Membrane</keyword>
<evidence type="ECO:0000256" key="1">
    <source>
        <dbReference type="SAM" id="Phobius"/>
    </source>
</evidence>
<comment type="caution">
    <text evidence="2">The sequence shown here is derived from an EMBL/GenBank/DDBJ whole genome shotgun (WGS) entry which is preliminary data.</text>
</comment>
<keyword evidence="1" id="KW-0812">Transmembrane</keyword>
<sequence length="75" mass="8082">MFTLVAAIVFLVAFLLAAGTILSMFALYRDKMIAALVFEPIPHEPPVYRLRVSPRRAEPCRAAVVGPIASGILAA</sequence>
<keyword evidence="3" id="KW-1185">Reference proteome</keyword>
<proteinExistence type="predicted"/>
<protein>
    <submittedName>
        <fullName evidence="2">Uncharacterized protein</fullName>
    </submittedName>
</protein>
<dbReference type="PATRIC" id="fig|1219045.3.peg.279"/>
<name>A0A086PF57_SPHHM</name>
<dbReference type="RefSeq" id="WP_037461888.1">
    <property type="nucleotide sequence ID" value="NZ_BCZD01000001.1"/>
</dbReference>
<reference evidence="2" key="1">
    <citation type="submission" date="2014-08" db="EMBL/GenBank/DDBJ databases">
        <title>Draft genome sequences of Sphingobium herbicidovorans.</title>
        <authorList>
            <person name="Gan H.M."/>
            <person name="Gan H.Y."/>
            <person name="Savka M.A."/>
        </authorList>
    </citation>
    <scope>NUCLEOTIDE SEQUENCE [LARGE SCALE GENOMIC DNA]</scope>
    <source>
        <strain evidence="2">NBRC 16415</strain>
    </source>
</reference>
<dbReference type="AlphaFoldDB" id="A0A086PF57"/>
<evidence type="ECO:0000313" key="3">
    <source>
        <dbReference type="Proteomes" id="UP000024284"/>
    </source>
</evidence>
<dbReference type="OrthoDB" id="7478574at2"/>
<keyword evidence="1" id="KW-1133">Transmembrane helix</keyword>
<feature type="transmembrane region" description="Helical" evidence="1">
    <location>
        <begin position="6"/>
        <end position="28"/>
    </location>
</feature>
<dbReference type="Proteomes" id="UP000024284">
    <property type="component" value="Unassembled WGS sequence"/>
</dbReference>
<organism evidence="2 3">
    <name type="scientific">Sphingobium herbicidovorans (strain ATCC 700291 / DSM 11019 / CCUG 56400 / KCTC 2939 / LMG 18315 / NBRC 16415 / MH)</name>
    <name type="common">Sphingomonas herbicidovorans</name>
    <dbReference type="NCBI Taxonomy" id="1219045"/>
    <lineage>
        <taxon>Bacteria</taxon>
        <taxon>Pseudomonadati</taxon>
        <taxon>Pseudomonadota</taxon>
        <taxon>Alphaproteobacteria</taxon>
        <taxon>Sphingomonadales</taxon>
        <taxon>Sphingomonadaceae</taxon>
        <taxon>Sphingobium</taxon>
    </lineage>
</organism>
<dbReference type="EMBL" id="JFZA02000001">
    <property type="protein sequence ID" value="KFG92025.1"/>
    <property type="molecule type" value="Genomic_DNA"/>
</dbReference>
<gene>
    <name evidence="2" type="ORF">BV98_000276</name>
</gene>